<dbReference type="Proteomes" id="UP000011761">
    <property type="component" value="Unassembled WGS sequence"/>
</dbReference>
<evidence type="ECO:0000256" key="1">
    <source>
        <dbReference type="SAM" id="MobiDB-lite"/>
    </source>
</evidence>
<feature type="transmembrane region" description="Helical" evidence="2">
    <location>
        <begin position="6"/>
        <end position="29"/>
    </location>
</feature>
<feature type="region of interest" description="Disordered" evidence="1">
    <location>
        <begin position="129"/>
        <end position="152"/>
    </location>
</feature>
<keyword evidence="2" id="KW-1133">Transmembrane helix</keyword>
<name>M2LPW2_BAUPA</name>
<organism evidence="3 4">
    <name type="scientific">Baudoinia panamericana (strain UAMH 10762)</name>
    <name type="common">Angels' share fungus</name>
    <name type="synonym">Baudoinia compniacensis (strain UAMH 10762)</name>
    <dbReference type="NCBI Taxonomy" id="717646"/>
    <lineage>
        <taxon>Eukaryota</taxon>
        <taxon>Fungi</taxon>
        <taxon>Dikarya</taxon>
        <taxon>Ascomycota</taxon>
        <taxon>Pezizomycotina</taxon>
        <taxon>Dothideomycetes</taxon>
        <taxon>Dothideomycetidae</taxon>
        <taxon>Mycosphaerellales</taxon>
        <taxon>Teratosphaeriaceae</taxon>
        <taxon>Baudoinia</taxon>
    </lineage>
</organism>
<protein>
    <submittedName>
        <fullName evidence="3">Uncharacterized protein</fullName>
    </submittedName>
</protein>
<dbReference type="GeneID" id="19107691"/>
<keyword evidence="4" id="KW-1185">Reference proteome</keyword>
<reference evidence="3 4" key="1">
    <citation type="journal article" date="2012" name="PLoS Pathog.">
        <title>Diverse lifestyles and strategies of plant pathogenesis encoded in the genomes of eighteen Dothideomycetes fungi.</title>
        <authorList>
            <person name="Ohm R.A."/>
            <person name="Feau N."/>
            <person name="Henrissat B."/>
            <person name="Schoch C.L."/>
            <person name="Horwitz B.A."/>
            <person name="Barry K.W."/>
            <person name="Condon B.J."/>
            <person name="Copeland A.C."/>
            <person name="Dhillon B."/>
            <person name="Glaser F."/>
            <person name="Hesse C.N."/>
            <person name="Kosti I."/>
            <person name="LaButti K."/>
            <person name="Lindquist E.A."/>
            <person name="Lucas S."/>
            <person name="Salamov A.A."/>
            <person name="Bradshaw R.E."/>
            <person name="Ciuffetti L."/>
            <person name="Hamelin R.C."/>
            <person name="Kema G.H.J."/>
            <person name="Lawrence C."/>
            <person name="Scott J.A."/>
            <person name="Spatafora J.W."/>
            <person name="Turgeon B.G."/>
            <person name="de Wit P.J.G.M."/>
            <person name="Zhong S."/>
            <person name="Goodwin S.B."/>
            <person name="Grigoriev I.V."/>
        </authorList>
    </citation>
    <scope>NUCLEOTIDE SEQUENCE [LARGE SCALE GENOMIC DNA]</scope>
    <source>
        <strain evidence="3 4">UAMH 10762</strain>
    </source>
</reference>
<dbReference type="HOGENOM" id="CLU_092550_0_1_1"/>
<dbReference type="EMBL" id="KB445555">
    <property type="protein sequence ID" value="EMC96442.1"/>
    <property type="molecule type" value="Genomic_DNA"/>
</dbReference>
<dbReference type="OMA" id="IADKVMH"/>
<dbReference type="AlphaFoldDB" id="M2LPW2"/>
<dbReference type="eggNOG" id="ENOG502SSYK">
    <property type="taxonomic scope" value="Eukaryota"/>
</dbReference>
<proteinExistence type="predicted"/>
<feature type="compositionally biased region" description="Basic and acidic residues" evidence="1">
    <location>
        <begin position="129"/>
        <end position="138"/>
    </location>
</feature>
<gene>
    <name evidence="3" type="ORF">BAUCODRAFT_122446</name>
</gene>
<keyword evidence="2" id="KW-0472">Membrane</keyword>
<dbReference type="RefSeq" id="XP_007676514.1">
    <property type="nucleotide sequence ID" value="XM_007678324.1"/>
</dbReference>
<accession>M2LPW2</accession>
<evidence type="ECO:0000313" key="4">
    <source>
        <dbReference type="Proteomes" id="UP000011761"/>
    </source>
</evidence>
<sequence length="152" mass="17278">MGFSDIFKVVLLPALIAAAIYVSLAYILVPLYRQHRARYSQYLPLDTISAQTSTLRSRLSDALTRMILPSSMRWRGEVVVDARAGEDELAFGEEEGESMVGFNVTRMQRGRDEMGGRVADELDSQRRLSLELEQGFKDDSEEDDDTRDGRRR</sequence>
<dbReference type="OrthoDB" id="5427070at2759"/>
<evidence type="ECO:0000313" key="3">
    <source>
        <dbReference type="EMBL" id="EMC96442.1"/>
    </source>
</evidence>
<keyword evidence="2" id="KW-0812">Transmembrane</keyword>
<evidence type="ECO:0000256" key="2">
    <source>
        <dbReference type="SAM" id="Phobius"/>
    </source>
</evidence>
<dbReference type="KEGG" id="bcom:BAUCODRAFT_122446"/>